<dbReference type="GO" id="GO:0042597">
    <property type="term" value="C:periplasmic space"/>
    <property type="evidence" value="ECO:0007669"/>
    <property type="project" value="InterPro"/>
</dbReference>
<dbReference type="InterPro" id="IPR012336">
    <property type="entry name" value="Thioredoxin-like_fold"/>
</dbReference>
<dbReference type="RefSeq" id="WP_035194831.1">
    <property type="nucleotide sequence ID" value="NZ_CCCS020000052.1"/>
</dbReference>
<dbReference type="Pfam" id="PF13098">
    <property type="entry name" value="Thioredoxin_2"/>
    <property type="match status" value="1"/>
</dbReference>
<dbReference type="InterPro" id="IPR009094">
    <property type="entry name" value="DiS-bond_isomerase_DsbC/G_N_sf"/>
</dbReference>
<reference evidence="2" key="2">
    <citation type="submission" date="2014-07" db="EMBL/GenBank/DDBJ databases">
        <title>Initial genome analysis of the psychrotolerant acidophile Acidithiobacillus ferrivorans CF27: insights into iron and sulfur oxidation pathways and into biofilm formation.</title>
        <authorList>
            <person name="Talla E."/>
            <person name="Hedrich S."/>
            <person name="Mangenot S."/>
            <person name="Ji B."/>
            <person name="Johnson D.B."/>
            <person name="Barbe V."/>
            <person name="Bonnefoy V."/>
        </authorList>
    </citation>
    <scope>NUCLEOTIDE SEQUENCE [LARGE SCALE GENOMIC DNA]</scope>
    <source>
        <strain evidence="2">CF27</strain>
    </source>
</reference>
<dbReference type="EMBL" id="CCCS020000052">
    <property type="protein sequence ID" value="CDQ11553.1"/>
    <property type="molecule type" value="Genomic_DNA"/>
</dbReference>
<dbReference type="SUPFAM" id="SSF52833">
    <property type="entry name" value="Thioredoxin-like"/>
    <property type="match status" value="1"/>
</dbReference>
<reference evidence="2" key="1">
    <citation type="submission" date="2014-03" db="EMBL/GenBank/DDBJ databases">
        <authorList>
            <person name="Genoscope - CEA"/>
        </authorList>
    </citation>
    <scope>NUCLEOTIDE SEQUENCE [LARGE SCALE GENOMIC DNA]</scope>
    <source>
        <strain evidence="2">CF27</strain>
    </source>
</reference>
<evidence type="ECO:0000313" key="2">
    <source>
        <dbReference type="EMBL" id="CDQ11553.1"/>
    </source>
</evidence>
<dbReference type="Gene3D" id="3.40.30.10">
    <property type="entry name" value="Glutaredoxin"/>
    <property type="match status" value="1"/>
</dbReference>
<gene>
    <name evidence="3" type="ORF">AFERRI_20954</name>
    <name evidence="2" type="ORF">AFERRI_560102</name>
</gene>
<name>A0A060UXX9_9PROT</name>
<organism evidence="2">
    <name type="scientific">Acidithiobacillus ferrivorans</name>
    <dbReference type="NCBI Taxonomy" id="160808"/>
    <lineage>
        <taxon>Bacteria</taxon>
        <taxon>Pseudomonadati</taxon>
        <taxon>Pseudomonadota</taxon>
        <taxon>Acidithiobacillia</taxon>
        <taxon>Acidithiobacillales</taxon>
        <taxon>Acidithiobacillaceae</taxon>
        <taxon>Acidithiobacillus</taxon>
    </lineage>
</organism>
<keyword evidence="4" id="KW-1185">Reference proteome</keyword>
<proteinExistence type="predicted"/>
<dbReference type="EMBL" id="LT841305">
    <property type="protein sequence ID" value="SMH66165.1"/>
    <property type="molecule type" value="Genomic_DNA"/>
</dbReference>
<evidence type="ECO:0000313" key="3">
    <source>
        <dbReference type="EMBL" id="SMH66165.1"/>
    </source>
</evidence>
<evidence type="ECO:0000313" key="4">
    <source>
        <dbReference type="Proteomes" id="UP000193925"/>
    </source>
</evidence>
<dbReference type="InterPro" id="IPR036249">
    <property type="entry name" value="Thioredoxin-like_sf"/>
</dbReference>
<dbReference type="InterPro" id="IPR051470">
    <property type="entry name" value="Thiol:disulfide_interchange"/>
</dbReference>
<accession>A0A060UXX9</accession>
<feature type="domain" description="Thioredoxin-like fold" evidence="1">
    <location>
        <begin position="141"/>
        <end position="259"/>
    </location>
</feature>
<protein>
    <submittedName>
        <fullName evidence="2 3">Thiol:disulfide interchange protein DsbG</fullName>
    </submittedName>
</protein>
<reference evidence="3 4" key="3">
    <citation type="submission" date="2017-03" db="EMBL/GenBank/DDBJ databases">
        <authorList>
            <person name="Regsiter A."/>
            <person name="William W."/>
        </authorList>
    </citation>
    <scope>NUCLEOTIDE SEQUENCE [LARGE SCALE GENOMIC DNA]</scope>
    <source>
        <strain evidence="3">PRJEB5721</strain>
    </source>
</reference>
<sequence length="304" mass="32086">MADEDQRSGTKGRVAFRKATGLRLAALLFGPLVLAGCATTSPNLKSAEHLVQSNFHGQAHVVKVFPGPTQKLTGIVAENSQHQQGILWMLSNRYLLLGPVVNDKGHDITQTATKKYLAQPRKVPAEHLAPAALKAPGFTIGHAGPLIVVFMDPNCIYCHLLWKALQKPVADGQLRVKLIPVGFLKDSSAAKAATILAAKDPAVAWANNEKGFNDHTEEGGTQPLAQIPPKDVAAINTNTTLLQASGEEATPTLLFCQKNSSAANATKDKTGPQMTLEHGIAIHALPALIGSLDGNVSATGCTTP</sequence>
<dbReference type="Gene3D" id="3.10.450.70">
    <property type="entry name" value="Disulphide bond isomerase, DsbC/G, N-terminal"/>
    <property type="match status" value="1"/>
</dbReference>
<evidence type="ECO:0000259" key="1">
    <source>
        <dbReference type="Pfam" id="PF13098"/>
    </source>
</evidence>
<dbReference type="PANTHER" id="PTHR35272:SF4">
    <property type="entry name" value="THIOL:DISULFIDE INTERCHANGE PROTEIN DSBG"/>
    <property type="match status" value="1"/>
</dbReference>
<dbReference type="AlphaFoldDB" id="A0A060UXX9"/>
<dbReference type="PANTHER" id="PTHR35272">
    <property type="entry name" value="THIOL:DISULFIDE INTERCHANGE PROTEIN DSBC-RELATED"/>
    <property type="match status" value="1"/>
</dbReference>
<dbReference type="Proteomes" id="UP000193925">
    <property type="component" value="Chromosome AFERRI"/>
</dbReference>